<evidence type="ECO:0000256" key="1">
    <source>
        <dbReference type="ARBA" id="ARBA00023239"/>
    </source>
</evidence>
<dbReference type="InterPro" id="IPR006680">
    <property type="entry name" value="Amidohydro-rel"/>
</dbReference>
<proteinExistence type="predicted"/>
<dbReference type="SUPFAM" id="SSF51556">
    <property type="entry name" value="Metallo-dependent hydrolases"/>
    <property type="match status" value="1"/>
</dbReference>
<dbReference type="PANTHER" id="PTHR21240:SF30">
    <property type="entry name" value="AMIDOHYDROLASE-RELATED DOMAIN-CONTAINING PROTEIN-RELATED"/>
    <property type="match status" value="1"/>
</dbReference>
<dbReference type="EMBL" id="MVHV01000001">
    <property type="protein sequence ID" value="ORA85501.1"/>
    <property type="molecule type" value="Genomic_DNA"/>
</dbReference>
<dbReference type="RefSeq" id="WP_083008960.1">
    <property type="nucleotide sequence ID" value="NZ_CP060015.1"/>
</dbReference>
<feature type="domain" description="Amidohydrolase-related" evidence="2">
    <location>
        <begin position="41"/>
        <end position="328"/>
    </location>
</feature>
<evidence type="ECO:0000313" key="4">
    <source>
        <dbReference type="Proteomes" id="UP000243140"/>
    </source>
</evidence>
<gene>
    <name evidence="3" type="ORF">BST29_01235</name>
</gene>
<dbReference type="Gene3D" id="3.20.20.140">
    <property type="entry name" value="Metal-dependent hydrolases"/>
    <property type="match status" value="1"/>
</dbReference>
<dbReference type="PANTHER" id="PTHR21240">
    <property type="entry name" value="2-AMINO-3-CARBOXYLMUCONATE-6-SEMIALDEHYDE DECARBOXYLASE"/>
    <property type="match status" value="1"/>
</dbReference>
<sequence length="330" mass="36223">MRYIALEEAFFIPELAERQPTSAHRELMRRMKPASGERYERRLPDFTEFRLPEMDDAGIDIQVLSLTAPGLQVDIDAERARANARFSNDYLAKVIAQHPDRFRGFAALPLQDPAAAVAELERAVSQDGLCGALVNDCVGGPGGRYLDAPEYDELWSAIESLGVPLYLHPGTPPADHWRVIDGRPELYGATWSWAAEVGGHALRILFGGVFDRHPGATLILGHLGEFLPFQRSRLDSRYATVAIEATTAPLQRPPSAYLGTNIVFTNSGVFSPAVMLGAVLEVGADAIMFSVDYPYESSYEAVDGFERTTLSAADREKIAHGNAERLLHIG</sequence>
<keyword evidence="1" id="KW-0456">Lyase</keyword>
<protein>
    <submittedName>
        <fullName evidence="3">Amidohydrolase</fullName>
    </submittedName>
</protein>
<keyword evidence="4" id="KW-1185">Reference proteome</keyword>
<dbReference type="Pfam" id="PF04909">
    <property type="entry name" value="Amidohydro_2"/>
    <property type="match status" value="1"/>
</dbReference>
<dbReference type="InterPro" id="IPR032466">
    <property type="entry name" value="Metal_Hydrolase"/>
</dbReference>
<name>A0ABX3SYW1_MYCMA</name>
<dbReference type="Proteomes" id="UP000243140">
    <property type="component" value="Unassembled WGS sequence"/>
</dbReference>
<dbReference type="InterPro" id="IPR032465">
    <property type="entry name" value="ACMSD"/>
</dbReference>
<accession>A0ABX3SYW1</accession>
<evidence type="ECO:0000259" key="2">
    <source>
        <dbReference type="Pfam" id="PF04909"/>
    </source>
</evidence>
<evidence type="ECO:0000313" key="3">
    <source>
        <dbReference type="EMBL" id="ORA85501.1"/>
    </source>
</evidence>
<reference evidence="3 4" key="1">
    <citation type="submission" date="2017-02" db="EMBL/GenBank/DDBJ databases">
        <title>The new phylogeny of genus Mycobacterium.</title>
        <authorList>
            <person name="Tortoli E."/>
            <person name="Trovato A."/>
            <person name="Cirillo D.M."/>
        </authorList>
    </citation>
    <scope>NUCLEOTIDE SEQUENCE [LARGE SCALE GENOMIC DNA]</scope>
    <source>
        <strain evidence="3 4">IP1130001</strain>
    </source>
</reference>
<comment type="caution">
    <text evidence="3">The sequence shown here is derived from an EMBL/GenBank/DDBJ whole genome shotgun (WGS) entry which is preliminary data.</text>
</comment>
<organism evidence="3 4">
    <name type="scientific">Mycobacterium malmoense</name>
    <dbReference type="NCBI Taxonomy" id="1780"/>
    <lineage>
        <taxon>Bacteria</taxon>
        <taxon>Bacillati</taxon>
        <taxon>Actinomycetota</taxon>
        <taxon>Actinomycetes</taxon>
        <taxon>Mycobacteriales</taxon>
        <taxon>Mycobacteriaceae</taxon>
        <taxon>Mycobacterium</taxon>
    </lineage>
</organism>